<gene>
    <name evidence="2" type="ORF">PPERSA_10470</name>
</gene>
<dbReference type="Proteomes" id="UP000054937">
    <property type="component" value="Unassembled WGS sequence"/>
</dbReference>
<dbReference type="EMBL" id="LDAU01000028">
    <property type="protein sequence ID" value="KRX10371.1"/>
    <property type="molecule type" value="Genomic_DNA"/>
</dbReference>
<evidence type="ECO:0000313" key="2">
    <source>
        <dbReference type="EMBL" id="KRX10371.1"/>
    </source>
</evidence>
<evidence type="ECO:0000256" key="1">
    <source>
        <dbReference type="SAM" id="MobiDB-lite"/>
    </source>
</evidence>
<feature type="compositionally biased region" description="Polar residues" evidence="1">
    <location>
        <begin position="1"/>
        <end position="24"/>
    </location>
</feature>
<keyword evidence="3" id="KW-1185">Reference proteome</keyword>
<evidence type="ECO:0000313" key="3">
    <source>
        <dbReference type="Proteomes" id="UP000054937"/>
    </source>
</evidence>
<reference evidence="2 3" key="1">
    <citation type="journal article" date="2015" name="Sci. Rep.">
        <title>Genome of the facultative scuticociliatosis pathogen Pseudocohnilembus persalinus provides insight into its virulence through horizontal gene transfer.</title>
        <authorList>
            <person name="Xiong J."/>
            <person name="Wang G."/>
            <person name="Cheng J."/>
            <person name="Tian M."/>
            <person name="Pan X."/>
            <person name="Warren A."/>
            <person name="Jiang C."/>
            <person name="Yuan D."/>
            <person name="Miao W."/>
        </authorList>
    </citation>
    <scope>NUCLEOTIDE SEQUENCE [LARGE SCALE GENOMIC DNA]</scope>
    <source>
        <strain evidence="2">36N120E</strain>
    </source>
</reference>
<dbReference type="InParanoid" id="A0A0V0R7B6"/>
<accession>A0A0V0R7B6</accession>
<protein>
    <submittedName>
        <fullName evidence="2">Uncharacterized protein</fullName>
    </submittedName>
</protein>
<feature type="region of interest" description="Disordered" evidence="1">
    <location>
        <begin position="1"/>
        <end position="32"/>
    </location>
</feature>
<organism evidence="2 3">
    <name type="scientific">Pseudocohnilembus persalinus</name>
    <name type="common">Ciliate</name>
    <dbReference type="NCBI Taxonomy" id="266149"/>
    <lineage>
        <taxon>Eukaryota</taxon>
        <taxon>Sar</taxon>
        <taxon>Alveolata</taxon>
        <taxon>Ciliophora</taxon>
        <taxon>Intramacronucleata</taxon>
        <taxon>Oligohymenophorea</taxon>
        <taxon>Scuticociliatia</taxon>
        <taxon>Philasterida</taxon>
        <taxon>Pseudocohnilembidae</taxon>
        <taxon>Pseudocohnilembus</taxon>
    </lineage>
</organism>
<proteinExistence type="predicted"/>
<dbReference type="AlphaFoldDB" id="A0A0V0R7B6"/>
<sequence length="175" mass="20496">MLKNITSQVNQSVQNTSISQQNKQGDNDHIENSNVTSNLSKIECNTNFNKDFRNLEYLRGILMQSQYLTVFLKDSQEKQNNNIDNEFYDRLIQFEEIQKENTNLSLRILKMKVIKSLEQILEIETPCCNIIFERLDDFVLLIQAMSEYLNGCIRKVYIGDGLLEENIKQLLESFD</sequence>
<comment type="caution">
    <text evidence="2">The sequence shown here is derived from an EMBL/GenBank/DDBJ whole genome shotgun (WGS) entry which is preliminary data.</text>
</comment>
<name>A0A0V0R7B6_PSEPJ</name>